<evidence type="ECO:0000256" key="1">
    <source>
        <dbReference type="ARBA" id="ARBA00022741"/>
    </source>
</evidence>
<gene>
    <name evidence="3" type="ORF">OESDEN_21407</name>
</gene>
<dbReference type="GO" id="GO:0005524">
    <property type="term" value="F:ATP binding"/>
    <property type="evidence" value="ECO:0007669"/>
    <property type="project" value="UniProtKB-KW"/>
</dbReference>
<dbReference type="Pfam" id="PF08433">
    <property type="entry name" value="KTI12"/>
    <property type="match status" value="1"/>
</dbReference>
<organism evidence="3 4">
    <name type="scientific">Oesophagostomum dentatum</name>
    <name type="common">Nodular worm</name>
    <dbReference type="NCBI Taxonomy" id="61180"/>
    <lineage>
        <taxon>Eukaryota</taxon>
        <taxon>Metazoa</taxon>
        <taxon>Ecdysozoa</taxon>
        <taxon>Nematoda</taxon>
        <taxon>Chromadorea</taxon>
        <taxon>Rhabditida</taxon>
        <taxon>Rhabditina</taxon>
        <taxon>Rhabditomorpha</taxon>
        <taxon>Strongyloidea</taxon>
        <taxon>Strongylidae</taxon>
        <taxon>Oesophagostomum</taxon>
    </lineage>
</organism>
<dbReference type="OrthoDB" id="9972657at2759"/>
<keyword evidence="1" id="KW-0547">Nucleotide-binding</keyword>
<protein>
    <submittedName>
        <fullName evidence="3">Uncharacterized protein</fullName>
    </submittedName>
</protein>
<accession>A0A0B1S203</accession>
<evidence type="ECO:0000256" key="2">
    <source>
        <dbReference type="ARBA" id="ARBA00022840"/>
    </source>
</evidence>
<reference evidence="3 4" key="1">
    <citation type="submission" date="2014-03" db="EMBL/GenBank/DDBJ databases">
        <title>Draft genome of the hookworm Oesophagostomum dentatum.</title>
        <authorList>
            <person name="Mitreva M."/>
        </authorList>
    </citation>
    <scope>NUCLEOTIDE SEQUENCE [LARGE SCALE GENOMIC DNA]</scope>
    <source>
        <strain evidence="3 4">OD-Hann</strain>
    </source>
</reference>
<sequence>MHIDLEHASPKFVDLPCADIFKWLCEGTALVENQSTQVVPLAPINFLHELDHVTQEIVTVIMEAQRNTPIGHYIVITCHQPSDGEKISHIARTNTFTTTVHHHVEDESD</sequence>
<dbReference type="EMBL" id="KN607748">
    <property type="protein sequence ID" value="KHJ78964.1"/>
    <property type="molecule type" value="Genomic_DNA"/>
</dbReference>
<dbReference type="AlphaFoldDB" id="A0A0B1S203"/>
<name>A0A0B1S203_OESDE</name>
<dbReference type="Proteomes" id="UP000053660">
    <property type="component" value="Unassembled WGS sequence"/>
</dbReference>
<evidence type="ECO:0000313" key="3">
    <source>
        <dbReference type="EMBL" id="KHJ78964.1"/>
    </source>
</evidence>
<keyword evidence="4" id="KW-1185">Reference proteome</keyword>
<evidence type="ECO:0000313" key="4">
    <source>
        <dbReference type="Proteomes" id="UP000053660"/>
    </source>
</evidence>
<dbReference type="InterPro" id="IPR013641">
    <property type="entry name" value="KTI12/PSTK"/>
</dbReference>
<keyword evidence="2" id="KW-0067">ATP-binding</keyword>
<proteinExistence type="predicted"/>